<dbReference type="InterPro" id="IPR000073">
    <property type="entry name" value="AB_hydrolase_1"/>
</dbReference>
<gene>
    <name evidence="3" type="ORF">IM725_14540</name>
</gene>
<dbReference type="PANTHER" id="PTHR43039">
    <property type="entry name" value="ESTERASE-RELATED"/>
    <property type="match status" value="1"/>
</dbReference>
<dbReference type="Pfam" id="PF12697">
    <property type="entry name" value="Abhydrolase_6"/>
    <property type="match status" value="1"/>
</dbReference>
<keyword evidence="4" id="KW-1185">Reference proteome</keyword>
<proteinExistence type="inferred from homology"/>
<reference evidence="3 4" key="1">
    <citation type="submission" date="2020-10" db="EMBL/GenBank/DDBJ databases">
        <title>Draft genome of Ramlibacter aquaticus LMG 30558.</title>
        <authorList>
            <person name="Props R."/>
        </authorList>
    </citation>
    <scope>NUCLEOTIDE SEQUENCE [LARGE SCALE GENOMIC DNA]</scope>
    <source>
        <strain evidence="3 4">LMG 30558</strain>
    </source>
</reference>
<dbReference type="Proteomes" id="UP000715965">
    <property type="component" value="Unassembled WGS sequence"/>
</dbReference>
<protein>
    <submittedName>
        <fullName evidence="3">Alpha/beta hydrolase</fullName>
    </submittedName>
</protein>
<evidence type="ECO:0000313" key="4">
    <source>
        <dbReference type="Proteomes" id="UP000715965"/>
    </source>
</evidence>
<dbReference type="InterPro" id="IPR029058">
    <property type="entry name" value="AB_hydrolase_fold"/>
</dbReference>
<accession>A0ABR9SHG7</accession>
<feature type="domain" description="AB hydrolase-1" evidence="2">
    <location>
        <begin position="21"/>
        <end position="258"/>
    </location>
</feature>
<sequence length="272" mass="29602">MHSSLRRRFNVTEYGEGPVTLFFIHGLGTSQAIWRKVAPAFSDRYRILMMDLMGCGGSDATAWSPARYASLEGHAQDVLEVAESLSGQNTVLVLHSIAAMIGLMAELKAPHVFDAHVKIAPSPCYRNLPGYPGGFDPAVLEGFLELLDQDLPAWARAMSRIAAGSDREATLADEVERELLASHPAALQQFARVALTGDFRERVGELFKPTLILHCRDDAVAPAFVGQYMAERMADARLAMLDEDGHFPQLSVPAPTIAALRDFLDGLGLAGR</sequence>
<evidence type="ECO:0000313" key="3">
    <source>
        <dbReference type="EMBL" id="MBE7941796.1"/>
    </source>
</evidence>
<keyword evidence="3" id="KW-0378">Hydrolase</keyword>
<evidence type="ECO:0000259" key="2">
    <source>
        <dbReference type="Pfam" id="PF12697"/>
    </source>
</evidence>
<dbReference type="GO" id="GO:0016787">
    <property type="term" value="F:hydrolase activity"/>
    <property type="evidence" value="ECO:0007669"/>
    <property type="project" value="UniProtKB-KW"/>
</dbReference>
<name>A0ABR9SHG7_9BURK</name>
<dbReference type="RefSeq" id="WP_193781359.1">
    <property type="nucleotide sequence ID" value="NZ_JADDOJ010000064.1"/>
</dbReference>
<organism evidence="3 4">
    <name type="scientific">Ramlibacter aquaticus</name>
    <dbReference type="NCBI Taxonomy" id="2780094"/>
    <lineage>
        <taxon>Bacteria</taxon>
        <taxon>Pseudomonadati</taxon>
        <taxon>Pseudomonadota</taxon>
        <taxon>Betaproteobacteria</taxon>
        <taxon>Burkholderiales</taxon>
        <taxon>Comamonadaceae</taxon>
        <taxon>Ramlibacter</taxon>
    </lineage>
</organism>
<dbReference type="SUPFAM" id="SSF53474">
    <property type="entry name" value="alpha/beta-Hydrolases"/>
    <property type="match status" value="1"/>
</dbReference>
<evidence type="ECO:0000256" key="1">
    <source>
        <dbReference type="ARBA" id="ARBA00008645"/>
    </source>
</evidence>
<dbReference type="Gene3D" id="3.40.50.1820">
    <property type="entry name" value="alpha/beta hydrolase"/>
    <property type="match status" value="1"/>
</dbReference>
<comment type="similarity">
    <text evidence="1">Belongs to the AB hydrolase superfamily.</text>
</comment>
<dbReference type="EMBL" id="JADDOJ010000064">
    <property type="protein sequence ID" value="MBE7941796.1"/>
    <property type="molecule type" value="Genomic_DNA"/>
</dbReference>
<comment type="caution">
    <text evidence="3">The sequence shown here is derived from an EMBL/GenBank/DDBJ whole genome shotgun (WGS) entry which is preliminary data.</text>
</comment>